<accession>Q9S9R5</accession>
<name>Q9S9R5_ARATH</name>
<dbReference type="EMBL" id="AC007918">
    <property type="protein sequence ID" value="AAF06089.1"/>
    <property type="molecule type" value="Genomic_DNA"/>
</dbReference>
<reference key="3">
    <citation type="journal article" date="2000" name="Nature">
        <title>Sequence and analysis of chromosome 1 of the plant Arabidopsis thaliana.</title>
        <authorList>
            <person name="Theologis A."/>
            <person name="Ecker J.R."/>
            <person name="Palm C.J."/>
            <person name="Federspiel N.A."/>
            <person name="Kaul S."/>
            <person name="White O."/>
            <person name="Alonso J."/>
            <person name="Altafi H."/>
            <person name="Araujo R."/>
            <person name="Bowman C.L."/>
            <person name="Brooks S.Y."/>
            <person name="Buehler E."/>
            <person name="Chan A."/>
            <person name="Chao Q."/>
            <person name="Chen H."/>
            <person name="Cheuk R.F."/>
            <person name="Chin C.W."/>
            <person name="Chung M.K."/>
            <person name="Conn L."/>
            <person name="Conway A.B."/>
            <person name="Conway A.R."/>
            <person name="Creasy T.H."/>
            <person name="Dewar K."/>
            <person name="Dunn P."/>
            <person name="Etgu P."/>
            <person name="Feldblyum T.V."/>
            <person name="Feng J."/>
            <person name="Fong B."/>
            <person name="Fujii C.Y."/>
            <person name="Gill J.E."/>
            <person name="Goldsmith A.D."/>
            <person name="Haas B."/>
            <person name="Hansen N.F."/>
            <person name="Hughes B."/>
            <person name="Huizar L."/>
            <person name="Hunter J.L."/>
            <person name="Jenkins J."/>
            <person name="Johnson-Hopson C."/>
            <person name="Khan S."/>
            <person name="Khaykin E."/>
            <person name="Kim C.J."/>
            <person name="Koo H.L."/>
            <person name="Kremenetskaia I."/>
            <person name="Kurtz D.B."/>
            <person name="Kwan A."/>
            <person name="Lam B."/>
            <person name="Langin-Hooper S."/>
            <person name="Lee A."/>
            <person name="Lee J.M."/>
            <person name="Lenz C.A."/>
            <person name="Li J.H."/>
            <person name="Li Y."/>
            <person name="Lin X."/>
            <person name="Liu S.X."/>
            <person name="Liu Z.A."/>
            <person name="Luros J.S."/>
            <person name="Maiti R."/>
            <person name="Marziali A."/>
            <person name="Militscher J."/>
            <person name="Miranda M."/>
            <person name="Nguyen M."/>
            <person name="Nierman W.C."/>
            <person name="Osborne B.I."/>
            <person name="Pai G."/>
            <person name="Peterson J."/>
            <person name="Pham P.K."/>
            <person name="Rizzo M."/>
            <person name="Rooney T."/>
            <person name="Rowley D."/>
            <person name="Sakano H."/>
            <person name="Salzberg S.L."/>
            <person name="Schwartz J.R."/>
            <person name="Shinn P."/>
            <person name="Southwick A.M."/>
            <person name="Sun H."/>
            <person name="Tallon L.J."/>
            <person name="Tambunga G."/>
            <person name="Toriumi M.J."/>
            <person name="Town C.D."/>
            <person name="Utterback T."/>
            <person name="Van Aken S."/>
            <person name="Vaysberg M."/>
            <person name="Vysotskaia V.S."/>
            <person name="Walker M."/>
            <person name="Wu D."/>
            <person name="Yu G."/>
            <person name="Fraser C.M."/>
            <person name="Venter J.C."/>
            <person name="Davis R.W."/>
        </authorList>
    </citation>
    <scope>NUCLEOTIDE SEQUENCE [LARGE SCALE GENOMIC DNA]</scope>
    <source>
        <strain>cv. Columbia</strain>
    </source>
</reference>
<keyword evidence="1" id="KW-0175">Coiled coil</keyword>
<reference evidence="3" key="1">
    <citation type="submission" date="1999-10" db="EMBL/GenBank/DDBJ databases">
        <title>Arabidopsis thaliana chromosome 1 BAC F28J9 sequence.</title>
        <authorList>
            <person name="Schwartz J.R."/>
            <person name="Yu G."/>
            <person name="Toriumi M."/>
            <person name="Lenz C."/>
            <person name="Liu S."/>
            <person name="Lee J.M."/>
            <person name="Li J."/>
            <person name="Gonzalez A."/>
            <person name="Liu A."/>
            <person name="Liu K."/>
            <person name="Sakano H."/>
            <person name="Vaysberg M."/>
            <person name="Chin C."/>
            <person name="Choi E."/>
            <person name="Chiou J."/>
            <person name="Altafi H."/>
            <person name="Araujo R."/>
            <person name="Brooks S."/>
            <person name="Buehler E."/>
            <person name="Chao Q."/>
            <person name="Conn L."/>
            <person name="Conway A."/>
            <person name="Dunn P."/>
            <person name="Hansen N."/>
            <person name="Howng B."/>
            <person name="Huizar L."/>
            <person name="Johnson-Hopson C."/>
            <person name="Khan S."/>
            <person name="Kim C."/>
            <person name="Lam B."/>
            <person name="Nguyen M."/>
            <person name="Palm C."/>
            <person name="Rowley D."/>
            <person name="Shinn P."/>
            <person name="Southwick A."/>
            <person name="Tambunga G."/>
            <person name="Walker M."/>
            <person name="Davis R.W."/>
            <person name="Ecker J.R."/>
            <person name="Federspiel N.A."/>
            <person name="Theologis A."/>
        </authorList>
    </citation>
    <scope>NUCLEOTIDE SEQUENCE</scope>
</reference>
<dbReference type="InterPro" id="IPR005162">
    <property type="entry name" value="Retrotrans_gag_dom"/>
</dbReference>
<dbReference type="AlphaFoldDB" id="Q9S9R5"/>
<dbReference type="Pfam" id="PF03732">
    <property type="entry name" value="Retrotrans_gag"/>
    <property type="match status" value="1"/>
</dbReference>
<gene>
    <name evidence="3" type="primary">F28J9.14</name>
</gene>
<evidence type="ECO:0000259" key="2">
    <source>
        <dbReference type="Pfam" id="PF03732"/>
    </source>
</evidence>
<feature type="coiled-coil region" evidence="1">
    <location>
        <begin position="5"/>
        <end position="32"/>
    </location>
</feature>
<organism evidence="3">
    <name type="scientific">Arabidopsis thaliana</name>
    <name type="common">Mouse-ear cress</name>
    <dbReference type="NCBI Taxonomy" id="3702"/>
    <lineage>
        <taxon>Eukaryota</taxon>
        <taxon>Viridiplantae</taxon>
        <taxon>Streptophyta</taxon>
        <taxon>Embryophyta</taxon>
        <taxon>Tracheophyta</taxon>
        <taxon>Spermatophyta</taxon>
        <taxon>Magnoliopsida</taxon>
        <taxon>eudicotyledons</taxon>
        <taxon>Gunneridae</taxon>
        <taxon>Pentapetalae</taxon>
        <taxon>rosids</taxon>
        <taxon>malvids</taxon>
        <taxon>Brassicales</taxon>
        <taxon>Brassicaceae</taxon>
        <taxon>Camelineae</taxon>
        <taxon>Arabidopsis</taxon>
    </lineage>
</organism>
<proteinExistence type="predicted"/>
<protein>
    <submittedName>
        <fullName evidence="3">F28J9.14</fullName>
    </submittedName>
</protein>
<reference evidence="3" key="2">
    <citation type="submission" date="1999-11" db="EMBL/GenBank/DDBJ databases">
        <authorList>
            <person name="Theologis"/>
        </authorList>
    </citation>
    <scope>NUCLEOTIDE SEQUENCE</scope>
</reference>
<sequence length="525" mass="60505">MAGTRSRFEQMIAEQNQEMDKMIAKLLEAIRLRGHQHQQLENSEVENLHVAAFPAIQSQDKPRSSRMATKAQAQQHQITGMVDEDLSSCVEKLEVKIENQNLKIHKRFATMPMLLRFGPSHNIDVISNTYADATQPEKLDFPRFNGDKIQEWLLLVEQFFEIYQTPDEFKVCLVSIHFDGLANAWHQSISHSVMWEHVRHDWWSYKLLLQVRYNEHVDDSIAKLTQLQETEGIEEYHARFELISTRVNFGEDYLKLEMQFHIGHKKVLLQGIRQGSVRDVKALKLNKMRMISREGIDDYQYRVQPLHVSEKAAETSWSNLVENEIKKDLLKVNGAESSDDNQISVAGEVLESNIEECETDSWMEHNPLIQDQVAFHSTDIEGVSQPQKVSSNLKDFDKVDARMNQMLSSIGFVVDELHSSCGSATVHVQKKPGKSTKSSKFKFKTSSQDCKLISTKFWCELVVVRYQCVVRDVTIGFAKVKRRLEVTQSQTFDPGITSDLKTHIPSRVASMVLINWTRELWRKAT</sequence>
<evidence type="ECO:0000256" key="1">
    <source>
        <dbReference type="SAM" id="Coils"/>
    </source>
</evidence>
<dbReference type="PIR" id="C86485">
    <property type="entry name" value="C86485"/>
</dbReference>
<feature type="domain" description="Retrotransposon gag" evidence="2">
    <location>
        <begin position="173"/>
        <end position="253"/>
    </location>
</feature>
<evidence type="ECO:0000313" key="3">
    <source>
        <dbReference type="EMBL" id="AAF06089.1"/>
    </source>
</evidence>